<dbReference type="EMBL" id="WIXE01015844">
    <property type="protein sequence ID" value="KAK5973146.1"/>
    <property type="molecule type" value="Genomic_DNA"/>
</dbReference>
<feature type="chain" id="PRO_5043005680" description="Secreted protein" evidence="1">
    <location>
        <begin position="17"/>
        <end position="240"/>
    </location>
</feature>
<proteinExistence type="predicted"/>
<organism evidence="2 3">
    <name type="scientific">Trichostrongylus colubriformis</name>
    <name type="common">Black scour worm</name>
    <dbReference type="NCBI Taxonomy" id="6319"/>
    <lineage>
        <taxon>Eukaryota</taxon>
        <taxon>Metazoa</taxon>
        <taxon>Ecdysozoa</taxon>
        <taxon>Nematoda</taxon>
        <taxon>Chromadorea</taxon>
        <taxon>Rhabditida</taxon>
        <taxon>Rhabditina</taxon>
        <taxon>Rhabditomorpha</taxon>
        <taxon>Strongyloidea</taxon>
        <taxon>Trichostrongylidae</taxon>
        <taxon>Trichostrongylus</taxon>
    </lineage>
</organism>
<keyword evidence="1" id="KW-0732">Signal</keyword>
<evidence type="ECO:0000313" key="2">
    <source>
        <dbReference type="EMBL" id="KAK5973146.1"/>
    </source>
</evidence>
<sequence>MRLIIFFGLATQFTTAQIPPAIGPEKYSSQGYCTTPQTVHDCYVTYLEKYGIHSGPYYLPGFDRLDLQLKNMPLTNICRDFDDLMVCLRLVSFDCISIPVFERFTQWYGKVNEEAVAYVQNHAFFEYACGIGKAEFLANHDCLSRAFTTQSLTQRINQCLPTDADMCTRAMSAVECVKGSLSVLCSPSAGSAACAAATNIAQRAQEVSPMCIQEMNLRCSTPSVWRWVALIVTLFFTFLL</sequence>
<gene>
    <name evidence="2" type="ORF">GCK32_006961</name>
</gene>
<feature type="signal peptide" evidence="1">
    <location>
        <begin position="1"/>
        <end position="16"/>
    </location>
</feature>
<evidence type="ECO:0008006" key="4">
    <source>
        <dbReference type="Google" id="ProtNLM"/>
    </source>
</evidence>
<dbReference type="PANTHER" id="PTHR35014">
    <property type="entry name" value="INFECTION RESPONSE PROTEIN-RELATED"/>
    <property type="match status" value="1"/>
</dbReference>
<accession>A0AAN8F4B5</accession>
<name>A0AAN8F4B5_TRICO</name>
<dbReference type="PANTHER" id="PTHR35014:SF1">
    <property type="entry name" value="INFECTION RESPONSE PROTEIN"/>
    <property type="match status" value="1"/>
</dbReference>
<protein>
    <recommendedName>
        <fullName evidence="4">Secreted protein</fullName>
    </recommendedName>
</protein>
<dbReference type="Proteomes" id="UP001331761">
    <property type="component" value="Unassembled WGS sequence"/>
</dbReference>
<comment type="caution">
    <text evidence="2">The sequence shown here is derived from an EMBL/GenBank/DDBJ whole genome shotgun (WGS) entry which is preliminary data.</text>
</comment>
<keyword evidence="3" id="KW-1185">Reference proteome</keyword>
<dbReference type="AlphaFoldDB" id="A0AAN8F4B5"/>
<evidence type="ECO:0000256" key="1">
    <source>
        <dbReference type="SAM" id="SignalP"/>
    </source>
</evidence>
<reference evidence="2 3" key="1">
    <citation type="submission" date="2019-10" db="EMBL/GenBank/DDBJ databases">
        <title>Assembly and Annotation for the nematode Trichostrongylus colubriformis.</title>
        <authorList>
            <person name="Martin J."/>
        </authorList>
    </citation>
    <scope>NUCLEOTIDE SEQUENCE [LARGE SCALE GENOMIC DNA]</scope>
    <source>
        <strain evidence="2">G859</strain>
        <tissue evidence="2">Whole worm</tissue>
    </source>
</reference>
<evidence type="ECO:0000313" key="3">
    <source>
        <dbReference type="Proteomes" id="UP001331761"/>
    </source>
</evidence>